<reference evidence="1 2" key="2">
    <citation type="journal article" date="2023" name="Plant Pathol.">
        <title>Dismantling and reorganizing Pseudomonas marginalis sensu#lato.</title>
        <authorList>
            <person name="Sawada H."/>
            <person name="Fujikawa T."/>
            <person name="Satou M."/>
        </authorList>
    </citation>
    <scope>NUCLEOTIDE SEQUENCE [LARGE SCALE GENOMIC DNA]</scope>
    <source>
        <strain evidence="1 2">MAFF 302030</strain>
    </source>
</reference>
<organism evidence="1 2">
    <name type="scientific">Pseudomonas morbosilactucae</name>
    <dbReference type="NCBI Taxonomy" id="2938197"/>
    <lineage>
        <taxon>Bacteria</taxon>
        <taxon>Pseudomonadati</taxon>
        <taxon>Pseudomonadota</taxon>
        <taxon>Gammaproteobacteria</taxon>
        <taxon>Pseudomonadales</taxon>
        <taxon>Pseudomonadaceae</taxon>
        <taxon>Pseudomonas</taxon>
    </lineage>
</organism>
<proteinExistence type="predicted"/>
<dbReference type="RefSeq" id="WP_268264934.1">
    <property type="nucleotide sequence ID" value="NZ_JALQCW010000019.1"/>
</dbReference>
<evidence type="ECO:0000313" key="1">
    <source>
        <dbReference type="EMBL" id="MCK9797941.1"/>
    </source>
</evidence>
<name>A0A9X1YTZ7_9PSED</name>
<dbReference type="AlphaFoldDB" id="A0A9X1YTZ7"/>
<sequence length="102" mass="10311">MFDKALLPLPSDPVTPPAPAAVCGASLPAGYAECLLAAAFGVPLAVLDQALLHLESSALNAAASPVPASVSAPNNVYSLNAARRLRLAGQNRSQLSTGVPHE</sequence>
<dbReference type="Proteomes" id="UP001155059">
    <property type="component" value="Unassembled WGS sequence"/>
</dbReference>
<protein>
    <submittedName>
        <fullName evidence="1">Uncharacterized protein</fullName>
    </submittedName>
</protein>
<accession>A0A9X1YTZ7</accession>
<evidence type="ECO:0000313" key="2">
    <source>
        <dbReference type="Proteomes" id="UP001155059"/>
    </source>
</evidence>
<comment type="caution">
    <text evidence="1">The sequence shown here is derived from an EMBL/GenBank/DDBJ whole genome shotgun (WGS) entry which is preliminary data.</text>
</comment>
<dbReference type="EMBL" id="JALQCW010000019">
    <property type="protein sequence ID" value="MCK9797941.1"/>
    <property type="molecule type" value="Genomic_DNA"/>
</dbReference>
<gene>
    <name evidence="1" type="ORF">M1B34_09425</name>
</gene>
<reference evidence="1 2" key="1">
    <citation type="journal article" date="2022" name="Int. J. Syst. Evol. Microbiol.">
        <title>Pseudomonas aegrilactucae sp. nov. and Pseudomonas morbosilactucae sp. nov., pathogens causing bacterial rot of lettuce in Japan.</title>
        <authorList>
            <person name="Sawada H."/>
            <person name="Fujikawa T."/>
            <person name="Satou M."/>
        </authorList>
    </citation>
    <scope>NUCLEOTIDE SEQUENCE [LARGE SCALE GENOMIC DNA]</scope>
    <source>
        <strain evidence="1 2">MAFF 302030</strain>
    </source>
</reference>